<evidence type="ECO:0000313" key="1">
    <source>
        <dbReference type="EMBL" id="MPC49691.1"/>
    </source>
</evidence>
<name>A0A5B7FQG6_PORTR</name>
<gene>
    <name evidence="1" type="ORF">E2C01_043503</name>
</gene>
<evidence type="ECO:0000313" key="2">
    <source>
        <dbReference type="Proteomes" id="UP000324222"/>
    </source>
</evidence>
<accession>A0A5B7FQG6</accession>
<organism evidence="1 2">
    <name type="scientific">Portunus trituberculatus</name>
    <name type="common">Swimming crab</name>
    <name type="synonym">Neptunus trituberculatus</name>
    <dbReference type="NCBI Taxonomy" id="210409"/>
    <lineage>
        <taxon>Eukaryota</taxon>
        <taxon>Metazoa</taxon>
        <taxon>Ecdysozoa</taxon>
        <taxon>Arthropoda</taxon>
        <taxon>Crustacea</taxon>
        <taxon>Multicrustacea</taxon>
        <taxon>Malacostraca</taxon>
        <taxon>Eumalacostraca</taxon>
        <taxon>Eucarida</taxon>
        <taxon>Decapoda</taxon>
        <taxon>Pleocyemata</taxon>
        <taxon>Brachyura</taxon>
        <taxon>Eubrachyura</taxon>
        <taxon>Portunoidea</taxon>
        <taxon>Portunidae</taxon>
        <taxon>Portuninae</taxon>
        <taxon>Portunus</taxon>
    </lineage>
</organism>
<proteinExistence type="predicted"/>
<dbReference type="Proteomes" id="UP000324222">
    <property type="component" value="Unassembled WGS sequence"/>
</dbReference>
<keyword evidence="2" id="KW-1185">Reference proteome</keyword>
<sequence>MLPRKTFYFHTRRRRWAWCRVADSEAATIKCVTKKVTRSSLTVFAECSLAHTCRVALSSQPPPPPKGPMLNSKRLTVLLKRRQVFKVC</sequence>
<dbReference type="EMBL" id="VSRR010009038">
    <property type="protein sequence ID" value="MPC49691.1"/>
    <property type="molecule type" value="Genomic_DNA"/>
</dbReference>
<dbReference type="AlphaFoldDB" id="A0A5B7FQG6"/>
<reference evidence="1 2" key="1">
    <citation type="submission" date="2019-05" db="EMBL/GenBank/DDBJ databases">
        <title>Another draft genome of Portunus trituberculatus and its Hox gene families provides insights of decapod evolution.</title>
        <authorList>
            <person name="Jeong J.-H."/>
            <person name="Song I."/>
            <person name="Kim S."/>
            <person name="Choi T."/>
            <person name="Kim D."/>
            <person name="Ryu S."/>
            <person name="Kim W."/>
        </authorList>
    </citation>
    <scope>NUCLEOTIDE SEQUENCE [LARGE SCALE GENOMIC DNA]</scope>
    <source>
        <tissue evidence="1">Muscle</tissue>
    </source>
</reference>
<comment type="caution">
    <text evidence="1">The sequence shown here is derived from an EMBL/GenBank/DDBJ whole genome shotgun (WGS) entry which is preliminary data.</text>
</comment>
<protein>
    <submittedName>
        <fullName evidence="1">Uncharacterized protein</fullName>
    </submittedName>
</protein>